<protein>
    <recommendedName>
        <fullName evidence="4">SF3 helicase domain-containing protein</fullName>
    </recommendedName>
</protein>
<dbReference type="PANTHER" id="PTHR35372:SF2">
    <property type="entry name" value="SF3 HELICASE DOMAIN-CONTAINING PROTEIN"/>
    <property type="match status" value="1"/>
</dbReference>
<dbReference type="NCBIfam" id="TIGR01613">
    <property type="entry name" value="primase_Cterm"/>
    <property type="match status" value="1"/>
</dbReference>
<dbReference type="AlphaFoldDB" id="A0A6C0E9X5"/>
<dbReference type="GO" id="GO:0005524">
    <property type="term" value="F:ATP binding"/>
    <property type="evidence" value="ECO:0007669"/>
    <property type="project" value="UniProtKB-KW"/>
</dbReference>
<dbReference type="EMBL" id="MN739766">
    <property type="protein sequence ID" value="QHT25400.1"/>
    <property type="molecule type" value="Genomic_DNA"/>
</dbReference>
<dbReference type="GO" id="GO:0016817">
    <property type="term" value="F:hydrolase activity, acting on acid anhydrides"/>
    <property type="evidence" value="ECO:0007669"/>
    <property type="project" value="InterPro"/>
</dbReference>
<dbReference type="InterPro" id="IPR051620">
    <property type="entry name" value="ORF904-like_C"/>
</dbReference>
<evidence type="ECO:0000313" key="5">
    <source>
        <dbReference type="EMBL" id="QHT25400.1"/>
    </source>
</evidence>
<organism evidence="5">
    <name type="scientific">viral metagenome</name>
    <dbReference type="NCBI Taxonomy" id="1070528"/>
    <lineage>
        <taxon>unclassified sequences</taxon>
        <taxon>metagenomes</taxon>
        <taxon>organismal metagenomes</taxon>
    </lineage>
</organism>
<dbReference type="InterPro" id="IPR027417">
    <property type="entry name" value="P-loop_NTPase"/>
</dbReference>
<evidence type="ECO:0000259" key="4">
    <source>
        <dbReference type="PROSITE" id="PS51206"/>
    </source>
</evidence>
<keyword evidence="3" id="KW-0067">ATP-binding</keyword>
<proteinExistence type="predicted"/>
<dbReference type="InterPro" id="IPR014015">
    <property type="entry name" value="Helicase_SF3_DNA-vir"/>
</dbReference>
<dbReference type="PANTHER" id="PTHR35372">
    <property type="entry name" value="ATP BINDING PROTEIN-RELATED"/>
    <property type="match status" value="1"/>
</dbReference>
<feature type="domain" description="SF3 helicase" evidence="4">
    <location>
        <begin position="641"/>
        <end position="818"/>
    </location>
</feature>
<evidence type="ECO:0000256" key="1">
    <source>
        <dbReference type="ARBA" id="ARBA00022741"/>
    </source>
</evidence>
<dbReference type="InterPro" id="IPR014818">
    <property type="entry name" value="Phage/plasmid_primase_P4_C"/>
</dbReference>
<keyword evidence="1" id="KW-0547">Nucleotide-binding</keyword>
<keyword evidence="2" id="KW-0378">Hydrolase</keyword>
<dbReference type="InterPro" id="IPR014819">
    <property type="entry name" value="PriCT_2"/>
</dbReference>
<sequence>MNVSYHDLNDFLMKHTIKKDQGNTTTIKSMTNTRIGDPKSNIYGGSYHIPDSEYSMFLYLYNRDILVPKKKEYLTEKQLENDGPILIDIDLRHDYEVDERQYSKEHIDDLLDSYLGELNKIYQPDENTNIPIFVFEKPSVNRINTEKEKKTKDGIHIIIGLKTDRITQIMLRTKMIKNTSEMWSDLPITNTWEDVFDEGITKGHVNWQLYGSRKPNYERYQLTRLFEVTYDESDGEFMRKELPVSGFDIGKNIEKLSVRYKGHQSLFMRNDFIKEYDEFKRVNQFGCNGSRLPTSNLNSRAQQLDNLIDDSTAISKISNAAELEMVLNHFLDSVNNTTEYELRDAYEYVNILPPSYYESGSYLKWIRVGWVLRNTSNKLLIVWIAFSAKASNFDYRTIPELCERWRKFDLRKHDGLSKLSLMRWAKIENKEAFEQVRNNTIDFYVEQTIISPISKKGGNERNGCGDWDLANVLYQLYKHEFVCVSVKSNIWYQYKNHRWVEIDSGTTLRKAISIELRDIYNKKLISLMENMTDDGNMRDEQHTILREETAKPRNVRILNICQRLSSTNDKKNIMTEARELFYDGSFLSKLDTNPYLLCFKNGVVDFKEKIFRKGLPEDNISMSTNIDYIPINPSIHQNIIDEFNDFMSKIFPEPELCRYMYDHLASALIGTSANQTFNMYIGAGRNGKSVLVNLMEIVLGEYSGIVPLTLVTEKRGKVGGLTPEIVELKGKRYAVMQEPQKGEKMNEGIMKQLTSGKDQLQGRAPYAPQTISFTPQFKLVVCCNNLLEIKSNDYGTWRRIRAVPFKSKFSPNPDENDKENPYQFKEDEKIDEKFEDWKEVVAALFVQRVFETNGVVKDCDIVMARSNEYRQSQDYISEFIRDCVIRASDGRIKKMELNNEFSTWYASNYGGRGPSPKDLHEYMDKEFGRNQNQMWSGVKIKYVRDEVENYASNTDDEADDDINTDRL</sequence>
<dbReference type="InterPro" id="IPR056443">
    <property type="entry name" value="AEP_C962R"/>
</dbReference>
<reference evidence="5" key="1">
    <citation type="journal article" date="2020" name="Nature">
        <title>Giant virus diversity and host interactions through global metagenomics.</title>
        <authorList>
            <person name="Schulz F."/>
            <person name="Roux S."/>
            <person name="Paez-Espino D."/>
            <person name="Jungbluth S."/>
            <person name="Walsh D.A."/>
            <person name="Denef V.J."/>
            <person name="McMahon K.D."/>
            <person name="Konstantinidis K.T."/>
            <person name="Eloe-Fadrosh E.A."/>
            <person name="Kyrpides N.C."/>
            <person name="Woyke T."/>
        </authorList>
    </citation>
    <scope>NUCLEOTIDE SEQUENCE</scope>
    <source>
        <strain evidence="5">GVMAG-M-3300023179-152</strain>
    </source>
</reference>
<name>A0A6C0E9X5_9ZZZZ</name>
<dbReference type="InterPro" id="IPR006500">
    <property type="entry name" value="Helicase_put_C_phage/plasmid"/>
</dbReference>
<dbReference type="Gene3D" id="3.40.50.300">
    <property type="entry name" value="P-loop containing nucleotide triphosphate hydrolases"/>
    <property type="match status" value="1"/>
</dbReference>
<dbReference type="SMART" id="SM00885">
    <property type="entry name" value="D5_N"/>
    <property type="match status" value="1"/>
</dbReference>
<dbReference type="Pfam" id="PF08707">
    <property type="entry name" value="PriCT_2"/>
    <property type="match status" value="1"/>
</dbReference>
<dbReference type="Pfam" id="PF23162">
    <property type="entry name" value="AEP_C962R"/>
    <property type="match status" value="1"/>
</dbReference>
<accession>A0A6C0E9X5</accession>
<dbReference type="Pfam" id="PF08706">
    <property type="entry name" value="D5_N"/>
    <property type="match status" value="1"/>
</dbReference>
<dbReference type="PROSITE" id="PS51206">
    <property type="entry name" value="SF3_HELICASE_1"/>
    <property type="match status" value="1"/>
</dbReference>
<evidence type="ECO:0000256" key="3">
    <source>
        <dbReference type="ARBA" id="ARBA00022840"/>
    </source>
</evidence>
<evidence type="ECO:0000256" key="2">
    <source>
        <dbReference type="ARBA" id="ARBA00022801"/>
    </source>
</evidence>